<sequence>MYSSGGITHSTLRPADYTYSPPSIQDKTFEKARTGSCCMEQPDEAKLKIVAVPHGDFVKYRVLEDAMWRDTHNDYREQRSAYLEEQLSVNACTTAKSDQEKLRVLSSSVQKFCDGINHRPCRAVSESHEHLFYKIVTPSDVGKLNRLVIPKQHAECYFPLDPSHRKRGLLLCFRDHIATGKLWWFRYSYWSSSQSYVLTKGWIRFVKEKKLQAGDIISFERGMYDEFYINCRRRPTRVLERAAQETTFTTSFTHCATNNGTNLQTLFRDNDCPDPSVRPKPPEAGASELFWRSYKETRDSSAEKHDLSWSTEARPWEGQSFVRVADPLNSVSEMRLFGVDLRFQAPCSAPKIDPEQAI</sequence>
<organism evidence="1 2">
    <name type="scientific">Diphasiastrum complanatum</name>
    <name type="common">Issler's clubmoss</name>
    <name type="synonym">Lycopodium complanatum</name>
    <dbReference type="NCBI Taxonomy" id="34168"/>
    <lineage>
        <taxon>Eukaryota</taxon>
        <taxon>Viridiplantae</taxon>
        <taxon>Streptophyta</taxon>
        <taxon>Embryophyta</taxon>
        <taxon>Tracheophyta</taxon>
        <taxon>Lycopodiopsida</taxon>
        <taxon>Lycopodiales</taxon>
        <taxon>Lycopodiaceae</taxon>
        <taxon>Lycopodioideae</taxon>
        <taxon>Diphasiastrum</taxon>
    </lineage>
</organism>
<dbReference type="Proteomes" id="UP001162992">
    <property type="component" value="Chromosome 3"/>
</dbReference>
<accession>A0ACC2EB38</accession>
<reference evidence="2" key="1">
    <citation type="journal article" date="2024" name="Proc. Natl. Acad. Sci. U.S.A.">
        <title>Extraordinary preservation of gene collinearity over three hundred million years revealed in homosporous lycophytes.</title>
        <authorList>
            <person name="Li C."/>
            <person name="Wickell D."/>
            <person name="Kuo L.Y."/>
            <person name="Chen X."/>
            <person name="Nie B."/>
            <person name="Liao X."/>
            <person name="Peng D."/>
            <person name="Ji J."/>
            <person name="Jenkins J."/>
            <person name="Williams M."/>
            <person name="Shu S."/>
            <person name="Plott C."/>
            <person name="Barry K."/>
            <person name="Rajasekar S."/>
            <person name="Grimwood J."/>
            <person name="Han X."/>
            <person name="Sun S."/>
            <person name="Hou Z."/>
            <person name="He W."/>
            <person name="Dai G."/>
            <person name="Sun C."/>
            <person name="Schmutz J."/>
            <person name="Leebens-Mack J.H."/>
            <person name="Li F.W."/>
            <person name="Wang L."/>
        </authorList>
    </citation>
    <scope>NUCLEOTIDE SEQUENCE [LARGE SCALE GENOMIC DNA]</scope>
    <source>
        <strain evidence="2">cv. PW_Plant_1</strain>
    </source>
</reference>
<evidence type="ECO:0000313" key="1">
    <source>
        <dbReference type="EMBL" id="KAJ7563818.1"/>
    </source>
</evidence>
<gene>
    <name evidence="1" type="ORF">O6H91_03G126800</name>
</gene>
<dbReference type="EMBL" id="CM055094">
    <property type="protein sequence ID" value="KAJ7563818.1"/>
    <property type="molecule type" value="Genomic_DNA"/>
</dbReference>
<keyword evidence="2" id="KW-1185">Reference proteome</keyword>
<comment type="caution">
    <text evidence="1">The sequence shown here is derived from an EMBL/GenBank/DDBJ whole genome shotgun (WGS) entry which is preliminary data.</text>
</comment>
<name>A0ACC2EB38_DIPCM</name>
<proteinExistence type="predicted"/>
<protein>
    <submittedName>
        <fullName evidence="1">Uncharacterized protein</fullName>
    </submittedName>
</protein>
<evidence type="ECO:0000313" key="2">
    <source>
        <dbReference type="Proteomes" id="UP001162992"/>
    </source>
</evidence>